<evidence type="ECO:0000313" key="4">
    <source>
        <dbReference type="Proteomes" id="UP000011778"/>
    </source>
</evidence>
<dbReference type="InterPro" id="IPR052016">
    <property type="entry name" value="Bact_Sigma-Reg"/>
</dbReference>
<gene>
    <name evidence="3" type="ORF">LEP1GSC150_0694</name>
</gene>
<dbReference type="InterPro" id="IPR001932">
    <property type="entry name" value="PPM-type_phosphatase-like_dom"/>
</dbReference>
<evidence type="ECO:0000256" key="1">
    <source>
        <dbReference type="ARBA" id="ARBA00022801"/>
    </source>
</evidence>
<dbReference type="EMBL" id="AFMD02000374">
    <property type="protein sequence ID" value="EMG20844.1"/>
    <property type="molecule type" value="Genomic_DNA"/>
</dbReference>
<evidence type="ECO:0000313" key="3">
    <source>
        <dbReference type="EMBL" id="EMG20844.1"/>
    </source>
</evidence>
<dbReference type="PANTHER" id="PTHR43156">
    <property type="entry name" value="STAGE II SPORULATION PROTEIN E-RELATED"/>
    <property type="match status" value="1"/>
</dbReference>
<dbReference type="Gene3D" id="3.60.40.10">
    <property type="entry name" value="PPM-type phosphatase domain"/>
    <property type="match status" value="1"/>
</dbReference>
<protein>
    <submittedName>
        <fullName evidence="3">Stage II sporulation protein E domain protein</fullName>
    </submittedName>
</protein>
<feature type="domain" description="PPM-type phosphatase" evidence="2">
    <location>
        <begin position="3"/>
        <end position="77"/>
    </location>
</feature>
<dbReference type="Pfam" id="PF07228">
    <property type="entry name" value="SpoIIE"/>
    <property type="match status" value="1"/>
</dbReference>
<name>M3H906_LEPIT</name>
<evidence type="ECO:0000259" key="2">
    <source>
        <dbReference type="Pfam" id="PF07228"/>
    </source>
</evidence>
<keyword evidence="1" id="KW-0378">Hydrolase</keyword>
<dbReference type="Proteomes" id="UP000011778">
    <property type="component" value="Unassembled WGS sequence"/>
</dbReference>
<organism evidence="3 4">
    <name type="scientific">Leptospira interrogans serovar Copenhageni str. LT2050</name>
    <dbReference type="NCBI Taxonomy" id="1001598"/>
    <lineage>
        <taxon>Bacteria</taxon>
        <taxon>Pseudomonadati</taxon>
        <taxon>Spirochaetota</taxon>
        <taxon>Spirochaetia</taxon>
        <taxon>Leptospirales</taxon>
        <taxon>Leptospiraceae</taxon>
        <taxon>Leptospira</taxon>
    </lineage>
</organism>
<proteinExistence type="predicted"/>
<sequence>MIDFDFGDRLVLYTDGISEHYSEDRTKRYNEELISLSIHKSISKTSKEVASQIISDCIEFCNRPKFDDDVTLLVIDRLKQKRDSFYNFLILL</sequence>
<dbReference type="GO" id="GO:0016791">
    <property type="term" value="F:phosphatase activity"/>
    <property type="evidence" value="ECO:0007669"/>
    <property type="project" value="TreeGrafter"/>
</dbReference>
<dbReference type="InterPro" id="IPR036457">
    <property type="entry name" value="PPM-type-like_dom_sf"/>
</dbReference>
<comment type="caution">
    <text evidence="3">The sequence shown here is derived from an EMBL/GenBank/DDBJ whole genome shotgun (WGS) entry which is preliminary data.</text>
</comment>
<accession>M3H906</accession>
<dbReference type="SUPFAM" id="SSF81606">
    <property type="entry name" value="PP2C-like"/>
    <property type="match status" value="1"/>
</dbReference>
<reference evidence="3 4" key="1">
    <citation type="submission" date="2013-02" db="EMBL/GenBank/DDBJ databases">
        <authorList>
            <person name="Harkins D.M."/>
            <person name="Durkin A.S."/>
            <person name="Brinkac L.M."/>
            <person name="Haft D.H."/>
            <person name="Selengut J.D."/>
            <person name="Sanka R."/>
            <person name="DePew J."/>
            <person name="Purushe J."/>
            <person name="Tulsiani S.M."/>
            <person name="Graham G.C."/>
            <person name="Burns M.-A."/>
            <person name="Dohnt M.F."/>
            <person name="Smythe L.D."/>
            <person name="McKay D.B."/>
            <person name="Craig S.B."/>
            <person name="Vinetz J.M."/>
            <person name="Sutton G.G."/>
            <person name="Nierman W.C."/>
            <person name="Fouts D.E."/>
        </authorList>
    </citation>
    <scope>NUCLEOTIDE SEQUENCE [LARGE SCALE GENOMIC DNA]</scope>
    <source>
        <strain evidence="3 4">LT2050</strain>
    </source>
</reference>
<dbReference type="AlphaFoldDB" id="M3H906"/>
<dbReference type="PANTHER" id="PTHR43156:SF2">
    <property type="entry name" value="STAGE II SPORULATION PROTEIN E"/>
    <property type="match status" value="1"/>
</dbReference>